<dbReference type="EMBL" id="HBEY01019026">
    <property type="protein sequence ID" value="CAD8605810.1"/>
    <property type="molecule type" value="Transcribed_RNA"/>
</dbReference>
<evidence type="ECO:0000256" key="1">
    <source>
        <dbReference type="SAM" id="Phobius"/>
    </source>
</evidence>
<name>A0A7S0L8Z3_9EUKA</name>
<feature type="transmembrane region" description="Helical" evidence="1">
    <location>
        <begin position="94"/>
        <end position="111"/>
    </location>
</feature>
<dbReference type="AlphaFoldDB" id="A0A7S0L8Z3"/>
<sequence>MTSVPTSCYAATAVAVGGTIAATQMHSNTTIPKYCIASSLLSTSAVAAAVTHHSSLSKMPAWYCVVGGLAGASAIGYALDRHGPDSKVPMHCKLATVAGLALLVIGTAVLAKK</sequence>
<organism evidence="2">
    <name type="scientific">Coccolithus braarudii</name>
    <dbReference type="NCBI Taxonomy" id="221442"/>
    <lineage>
        <taxon>Eukaryota</taxon>
        <taxon>Haptista</taxon>
        <taxon>Haptophyta</taxon>
        <taxon>Prymnesiophyceae</taxon>
        <taxon>Coccolithales</taxon>
        <taxon>Coccolithaceae</taxon>
        <taxon>Coccolithus</taxon>
    </lineage>
</organism>
<protein>
    <submittedName>
        <fullName evidence="2">Uncharacterized protein</fullName>
    </submittedName>
</protein>
<feature type="transmembrane region" description="Helical" evidence="1">
    <location>
        <begin position="62"/>
        <end position="79"/>
    </location>
</feature>
<evidence type="ECO:0000313" key="2">
    <source>
        <dbReference type="EMBL" id="CAD8605810.1"/>
    </source>
</evidence>
<proteinExistence type="predicted"/>
<reference evidence="2" key="1">
    <citation type="submission" date="2021-01" db="EMBL/GenBank/DDBJ databases">
        <authorList>
            <person name="Corre E."/>
            <person name="Pelletier E."/>
            <person name="Niang G."/>
            <person name="Scheremetjew M."/>
            <person name="Finn R."/>
            <person name="Kale V."/>
            <person name="Holt S."/>
            <person name="Cochrane G."/>
            <person name="Meng A."/>
            <person name="Brown T."/>
            <person name="Cohen L."/>
        </authorList>
    </citation>
    <scope>NUCLEOTIDE SEQUENCE</scope>
    <source>
        <strain evidence="2">PLY182g</strain>
    </source>
</reference>
<gene>
    <name evidence="2" type="ORF">CPEL01642_LOCUS9145</name>
</gene>
<keyword evidence="1" id="KW-0812">Transmembrane</keyword>
<keyword evidence="1" id="KW-0472">Membrane</keyword>
<keyword evidence="1" id="KW-1133">Transmembrane helix</keyword>
<accession>A0A7S0L8Z3</accession>